<name>A0ABP5WXS6_9ACTN</name>
<keyword evidence="3" id="KW-1185">Reference proteome</keyword>
<protein>
    <submittedName>
        <fullName evidence="2">DUF4097 family beta strand repeat-containing protein</fullName>
    </submittedName>
</protein>
<dbReference type="Gene3D" id="2.160.20.120">
    <property type="match status" value="1"/>
</dbReference>
<dbReference type="RefSeq" id="WP_344593364.1">
    <property type="nucleotide sequence ID" value="NZ_BAAARW010000021.1"/>
</dbReference>
<dbReference type="EMBL" id="BAAARW010000021">
    <property type="protein sequence ID" value="GAA2436795.1"/>
    <property type="molecule type" value="Genomic_DNA"/>
</dbReference>
<dbReference type="Proteomes" id="UP001501231">
    <property type="component" value="Unassembled WGS sequence"/>
</dbReference>
<proteinExistence type="predicted"/>
<reference evidence="3" key="1">
    <citation type="journal article" date="2019" name="Int. J. Syst. Evol. Microbiol.">
        <title>The Global Catalogue of Microorganisms (GCM) 10K type strain sequencing project: providing services to taxonomists for standard genome sequencing and annotation.</title>
        <authorList>
            <consortium name="The Broad Institute Genomics Platform"/>
            <consortium name="The Broad Institute Genome Sequencing Center for Infectious Disease"/>
            <person name="Wu L."/>
            <person name="Ma J."/>
        </authorList>
    </citation>
    <scope>NUCLEOTIDE SEQUENCE [LARGE SCALE GENOMIC DNA]</scope>
    <source>
        <strain evidence="3">JCM 3325</strain>
    </source>
</reference>
<evidence type="ECO:0000313" key="3">
    <source>
        <dbReference type="Proteomes" id="UP001501231"/>
    </source>
</evidence>
<dbReference type="InterPro" id="IPR025164">
    <property type="entry name" value="Toastrack_DUF4097"/>
</dbReference>
<feature type="domain" description="DUF4097" evidence="1">
    <location>
        <begin position="25"/>
        <end position="217"/>
    </location>
</feature>
<dbReference type="Pfam" id="PF13349">
    <property type="entry name" value="DUF4097"/>
    <property type="match status" value="1"/>
</dbReference>
<sequence length="220" mass="22703">MHKFDTPAPIAAVLDIPAGRVQFLAADRADTTVEVLPANASKGRDVKAAEQTTVDYADGVLRIQTPAKNQHLGPSGSIEVTVKLPAGSRIEAKAASAEFRAVGRLGDVAFEGAYHQIKVDEAAGLRLTATDGDIEVGRLGGPAEISTQRGDIRIAEAVRGTVVLRTQSGDISVHAAAGVSASMDAGTAHGRISNALKNDGTAELDIHATTAHGDITARSL</sequence>
<organism evidence="2 3">
    <name type="scientific">Actinomadura vinacea</name>
    <dbReference type="NCBI Taxonomy" id="115336"/>
    <lineage>
        <taxon>Bacteria</taxon>
        <taxon>Bacillati</taxon>
        <taxon>Actinomycetota</taxon>
        <taxon>Actinomycetes</taxon>
        <taxon>Streptosporangiales</taxon>
        <taxon>Thermomonosporaceae</taxon>
        <taxon>Actinomadura</taxon>
    </lineage>
</organism>
<evidence type="ECO:0000313" key="2">
    <source>
        <dbReference type="EMBL" id="GAA2436795.1"/>
    </source>
</evidence>
<gene>
    <name evidence="2" type="ORF">GCM10010191_59530</name>
</gene>
<evidence type="ECO:0000259" key="1">
    <source>
        <dbReference type="Pfam" id="PF13349"/>
    </source>
</evidence>
<accession>A0ABP5WXS6</accession>
<comment type="caution">
    <text evidence="2">The sequence shown here is derived from an EMBL/GenBank/DDBJ whole genome shotgun (WGS) entry which is preliminary data.</text>
</comment>